<evidence type="ECO:0000313" key="15">
    <source>
        <dbReference type="EMBL" id="MBB4245953.1"/>
    </source>
</evidence>
<dbReference type="RefSeq" id="WP_153115043.1">
    <property type="nucleotide sequence ID" value="NZ_JACIGE010000001.1"/>
</dbReference>
<dbReference type="InterPro" id="IPR003660">
    <property type="entry name" value="HAMP_dom"/>
</dbReference>
<dbReference type="SMART" id="SM00388">
    <property type="entry name" value="HisKA"/>
    <property type="match status" value="1"/>
</dbReference>
<dbReference type="PANTHER" id="PTHR45436:SF15">
    <property type="entry name" value="SENSOR HISTIDINE KINASE CUSS"/>
    <property type="match status" value="1"/>
</dbReference>
<feature type="transmembrane region" description="Helical" evidence="12">
    <location>
        <begin position="198"/>
        <end position="216"/>
    </location>
</feature>
<proteinExistence type="predicted"/>
<dbReference type="SUPFAM" id="SSF55874">
    <property type="entry name" value="ATPase domain of HSP90 chaperone/DNA topoisomerase II/histidine kinase"/>
    <property type="match status" value="1"/>
</dbReference>
<dbReference type="PANTHER" id="PTHR45436">
    <property type="entry name" value="SENSOR HISTIDINE KINASE YKOH"/>
    <property type="match status" value="1"/>
</dbReference>
<dbReference type="InterPro" id="IPR036890">
    <property type="entry name" value="HATPase_C_sf"/>
</dbReference>
<dbReference type="AlphaFoldDB" id="A0A840G0F6"/>
<evidence type="ECO:0000256" key="1">
    <source>
        <dbReference type="ARBA" id="ARBA00000085"/>
    </source>
</evidence>
<evidence type="ECO:0000256" key="2">
    <source>
        <dbReference type="ARBA" id="ARBA00004141"/>
    </source>
</evidence>
<dbReference type="SUPFAM" id="SSF47384">
    <property type="entry name" value="Homodimeric domain of signal transducing histidine kinase"/>
    <property type="match status" value="1"/>
</dbReference>
<sequence>MGRLFWKFFFFFWLAQLTTGAGIAISLWLQYPDSLRVSNEPDSSPPAVERIDAAAALLRHAGVDALREYLDEKHPGPPRRLLVVDASDHELFGKEVPAVALARARELAAGAATRAVAQVRAPDGRNYLLFVAPREGGAGRPGQPPAPWNGGPPDFIAGAAPAPAGLSAGDPGTPPVGAPGGPPGGPPGGLPMMPLRPLVAGALVSLVFAALLAAYVSRPIGNLRSAFEAVAEGRLDRRVASAMGRRRDELADLGRDFDRMAGRLQTLVDGQRRLLHDVSHEMRSPLARLQAAIGLARQRPERIPDSLVRVEREAVRMDRLVNELLTLSRLEAGMAGAVEAPVALGELLAAVVDDARLEGEAHQCRVELVAPDAATVSGDAELLRRAVENVVRNAVLHSPPGGRVRVELLAAAPGGQHAIVVSDEGPGVAEADLPLIFAPFHRGAAARAAPSPDGHGLGLSIASRVVATHHGEIAAANITSGGLRVTLHLPAIAA</sequence>
<dbReference type="GO" id="GO:0000155">
    <property type="term" value="F:phosphorelay sensor kinase activity"/>
    <property type="evidence" value="ECO:0007669"/>
    <property type="project" value="InterPro"/>
</dbReference>
<feature type="compositionally biased region" description="Low complexity" evidence="11">
    <location>
        <begin position="151"/>
        <end position="171"/>
    </location>
</feature>
<comment type="subcellular location">
    <subcellularLocation>
        <location evidence="2">Membrane</location>
        <topology evidence="2">Multi-pass membrane protein</topology>
    </subcellularLocation>
</comment>
<dbReference type="GO" id="GO:0005886">
    <property type="term" value="C:plasma membrane"/>
    <property type="evidence" value="ECO:0007669"/>
    <property type="project" value="TreeGrafter"/>
</dbReference>
<name>A0A840G0F6_RHOTE</name>
<dbReference type="InterPro" id="IPR005467">
    <property type="entry name" value="His_kinase_dom"/>
</dbReference>
<evidence type="ECO:0000259" key="14">
    <source>
        <dbReference type="PROSITE" id="PS50885"/>
    </source>
</evidence>
<evidence type="ECO:0000256" key="3">
    <source>
        <dbReference type="ARBA" id="ARBA00012438"/>
    </source>
</evidence>
<feature type="domain" description="HAMP" evidence="14">
    <location>
        <begin position="214"/>
        <end position="269"/>
    </location>
</feature>
<dbReference type="CDD" id="cd06225">
    <property type="entry name" value="HAMP"/>
    <property type="match status" value="1"/>
</dbReference>
<keyword evidence="9" id="KW-0902">Two-component regulatory system</keyword>
<keyword evidence="16" id="KW-1185">Reference proteome</keyword>
<dbReference type="InterPro" id="IPR003594">
    <property type="entry name" value="HATPase_dom"/>
</dbReference>
<dbReference type="Pfam" id="PF02518">
    <property type="entry name" value="HATPase_c"/>
    <property type="match status" value="1"/>
</dbReference>
<evidence type="ECO:0000256" key="10">
    <source>
        <dbReference type="ARBA" id="ARBA00023136"/>
    </source>
</evidence>
<comment type="caution">
    <text evidence="15">The sequence shown here is derived from an EMBL/GenBank/DDBJ whole genome shotgun (WGS) entry which is preliminary data.</text>
</comment>
<dbReference type="PROSITE" id="PS50885">
    <property type="entry name" value="HAMP"/>
    <property type="match status" value="1"/>
</dbReference>
<dbReference type="OrthoDB" id="9804645at2"/>
<keyword evidence="7 15" id="KW-0418">Kinase</keyword>
<evidence type="ECO:0000256" key="6">
    <source>
        <dbReference type="ARBA" id="ARBA00022692"/>
    </source>
</evidence>
<feature type="compositionally biased region" description="Pro residues" evidence="11">
    <location>
        <begin position="172"/>
        <end position="188"/>
    </location>
</feature>
<evidence type="ECO:0000256" key="7">
    <source>
        <dbReference type="ARBA" id="ARBA00022777"/>
    </source>
</evidence>
<evidence type="ECO:0000256" key="4">
    <source>
        <dbReference type="ARBA" id="ARBA00022553"/>
    </source>
</evidence>
<dbReference type="InterPro" id="IPR004358">
    <property type="entry name" value="Sig_transdc_His_kin-like_C"/>
</dbReference>
<dbReference type="EC" id="2.7.13.3" evidence="3"/>
<keyword evidence="6 12" id="KW-0812">Transmembrane</keyword>
<reference evidence="15 16" key="1">
    <citation type="submission" date="2020-08" db="EMBL/GenBank/DDBJ databases">
        <title>Genome sequencing of Purple Non-Sulfur Bacteria from various extreme environments.</title>
        <authorList>
            <person name="Mayer M."/>
        </authorList>
    </citation>
    <scope>NUCLEOTIDE SEQUENCE [LARGE SCALE GENOMIC DNA]</scope>
    <source>
        <strain evidence="15 16">2761</strain>
    </source>
</reference>
<evidence type="ECO:0000313" key="16">
    <source>
        <dbReference type="Proteomes" id="UP000587070"/>
    </source>
</evidence>
<feature type="domain" description="Histidine kinase" evidence="13">
    <location>
        <begin position="277"/>
        <end position="493"/>
    </location>
</feature>
<evidence type="ECO:0000256" key="11">
    <source>
        <dbReference type="SAM" id="MobiDB-lite"/>
    </source>
</evidence>
<evidence type="ECO:0000256" key="5">
    <source>
        <dbReference type="ARBA" id="ARBA00022679"/>
    </source>
</evidence>
<evidence type="ECO:0000259" key="13">
    <source>
        <dbReference type="PROSITE" id="PS50109"/>
    </source>
</evidence>
<evidence type="ECO:0000256" key="8">
    <source>
        <dbReference type="ARBA" id="ARBA00022989"/>
    </source>
</evidence>
<keyword evidence="4" id="KW-0597">Phosphoprotein</keyword>
<dbReference type="SMART" id="SM00304">
    <property type="entry name" value="HAMP"/>
    <property type="match status" value="1"/>
</dbReference>
<dbReference type="CDD" id="cd00082">
    <property type="entry name" value="HisKA"/>
    <property type="match status" value="1"/>
</dbReference>
<comment type="catalytic activity">
    <reaction evidence="1">
        <text>ATP + protein L-histidine = ADP + protein N-phospho-L-histidine.</text>
        <dbReference type="EC" id="2.7.13.3"/>
    </reaction>
</comment>
<dbReference type="SMART" id="SM00387">
    <property type="entry name" value="HATPase_c"/>
    <property type="match status" value="1"/>
</dbReference>
<dbReference type="Gene3D" id="3.30.565.10">
    <property type="entry name" value="Histidine kinase-like ATPase, C-terminal domain"/>
    <property type="match status" value="1"/>
</dbReference>
<dbReference type="InterPro" id="IPR050428">
    <property type="entry name" value="TCS_sensor_his_kinase"/>
</dbReference>
<keyword evidence="5" id="KW-0808">Transferase</keyword>
<dbReference type="Pfam" id="PF00512">
    <property type="entry name" value="HisKA"/>
    <property type="match status" value="1"/>
</dbReference>
<dbReference type="InterPro" id="IPR003661">
    <property type="entry name" value="HisK_dim/P_dom"/>
</dbReference>
<feature type="region of interest" description="Disordered" evidence="11">
    <location>
        <begin position="134"/>
        <end position="188"/>
    </location>
</feature>
<dbReference type="Gene3D" id="6.10.340.10">
    <property type="match status" value="1"/>
</dbReference>
<evidence type="ECO:0000256" key="9">
    <source>
        <dbReference type="ARBA" id="ARBA00023012"/>
    </source>
</evidence>
<gene>
    <name evidence="15" type="ORF">GGD90_000302</name>
</gene>
<dbReference type="EMBL" id="JACIGE010000001">
    <property type="protein sequence ID" value="MBB4245953.1"/>
    <property type="molecule type" value="Genomic_DNA"/>
</dbReference>
<organism evidence="15 16">
    <name type="scientific">Rhodocyclus tenuis</name>
    <name type="common">Rhodospirillum tenue</name>
    <dbReference type="NCBI Taxonomy" id="1066"/>
    <lineage>
        <taxon>Bacteria</taxon>
        <taxon>Pseudomonadati</taxon>
        <taxon>Pseudomonadota</taxon>
        <taxon>Betaproteobacteria</taxon>
        <taxon>Rhodocyclales</taxon>
        <taxon>Rhodocyclaceae</taxon>
        <taxon>Rhodocyclus</taxon>
    </lineage>
</organism>
<dbReference type="Proteomes" id="UP000587070">
    <property type="component" value="Unassembled WGS sequence"/>
</dbReference>
<keyword evidence="10 12" id="KW-0472">Membrane</keyword>
<protein>
    <recommendedName>
        <fullName evidence="3">histidine kinase</fullName>
        <ecNumber evidence="3">2.7.13.3</ecNumber>
    </recommendedName>
</protein>
<dbReference type="PRINTS" id="PR00344">
    <property type="entry name" value="BCTRLSENSOR"/>
</dbReference>
<evidence type="ECO:0000256" key="12">
    <source>
        <dbReference type="SAM" id="Phobius"/>
    </source>
</evidence>
<dbReference type="Pfam" id="PF00672">
    <property type="entry name" value="HAMP"/>
    <property type="match status" value="1"/>
</dbReference>
<accession>A0A840G0F6</accession>
<dbReference type="Gene3D" id="1.10.287.130">
    <property type="match status" value="1"/>
</dbReference>
<dbReference type="InterPro" id="IPR036097">
    <property type="entry name" value="HisK_dim/P_sf"/>
</dbReference>
<keyword evidence="8 12" id="KW-1133">Transmembrane helix</keyword>
<dbReference type="PROSITE" id="PS50109">
    <property type="entry name" value="HIS_KIN"/>
    <property type="match status" value="1"/>
</dbReference>
<dbReference type="SUPFAM" id="SSF158472">
    <property type="entry name" value="HAMP domain-like"/>
    <property type="match status" value="1"/>
</dbReference>